<dbReference type="Pfam" id="PF00076">
    <property type="entry name" value="RRM_1"/>
    <property type="match status" value="2"/>
</dbReference>
<feature type="region of interest" description="Disordered" evidence="4">
    <location>
        <begin position="294"/>
        <end position="553"/>
    </location>
</feature>
<feature type="compositionally biased region" description="Basic residues" evidence="4">
    <location>
        <begin position="333"/>
        <end position="343"/>
    </location>
</feature>
<reference evidence="6 7" key="1">
    <citation type="journal article" date="2014" name="Genome Biol. Evol.">
        <title>The secreted proteins of Achlya hypogyna and Thraustotheca clavata identify the ancestral oomycete secretome and reveal gene acquisitions by horizontal gene transfer.</title>
        <authorList>
            <person name="Misner I."/>
            <person name="Blouin N."/>
            <person name="Leonard G."/>
            <person name="Richards T.A."/>
            <person name="Lane C.E."/>
        </authorList>
    </citation>
    <scope>NUCLEOTIDE SEQUENCE [LARGE SCALE GENOMIC DNA]</scope>
    <source>
        <strain evidence="6 7">ATCC 48635</strain>
    </source>
</reference>
<evidence type="ECO:0000259" key="5">
    <source>
        <dbReference type="PROSITE" id="PS50102"/>
    </source>
</evidence>
<dbReference type="EMBL" id="JNBR01001470">
    <property type="protein sequence ID" value="OQR87061.1"/>
    <property type="molecule type" value="Genomic_DNA"/>
</dbReference>
<gene>
    <name evidence="6" type="ORF">ACHHYP_20431</name>
</gene>
<organism evidence="6 7">
    <name type="scientific">Achlya hypogyna</name>
    <name type="common">Oomycete</name>
    <name type="synonym">Protoachlya hypogyna</name>
    <dbReference type="NCBI Taxonomy" id="1202772"/>
    <lineage>
        <taxon>Eukaryota</taxon>
        <taxon>Sar</taxon>
        <taxon>Stramenopiles</taxon>
        <taxon>Oomycota</taxon>
        <taxon>Saprolegniomycetes</taxon>
        <taxon>Saprolegniales</taxon>
        <taxon>Achlyaceae</taxon>
        <taxon>Achlya</taxon>
    </lineage>
</organism>
<dbReference type="InterPro" id="IPR035979">
    <property type="entry name" value="RBD_domain_sf"/>
</dbReference>
<evidence type="ECO:0000313" key="6">
    <source>
        <dbReference type="EMBL" id="OQR87061.1"/>
    </source>
</evidence>
<comment type="caution">
    <text evidence="6">The sequence shown here is derived from an EMBL/GenBank/DDBJ whole genome shotgun (WGS) entry which is preliminary data.</text>
</comment>
<evidence type="ECO:0000256" key="2">
    <source>
        <dbReference type="ARBA" id="ARBA00023242"/>
    </source>
</evidence>
<feature type="compositionally biased region" description="Gly residues" evidence="4">
    <location>
        <begin position="347"/>
        <end position="405"/>
    </location>
</feature>
<feature type="compositionally biased region" description="Acidic residues" evidence="4">
    <location>
        <begin position="83"/>
        <end position="92"/>
    </location>
</feature>
<dbReference type="InterPro" id="IPR000504">
    <property type="entry name" value="RRM_dom"/>
</dbReference>
<accession>A0A1V9YN44</accession>
<dbReference type="GO" id="GO:0003723">
    <property type="term" value="F:RNA binding"/>
    <property type="evidence" value="ECO:0007669"/>
    <property type="project" value="UniProtKB-UniRule"/>
</dbReference>
<feature type="compositionally biased region" description="Pro residues" evidence="4">
    <location>
        <begin position="473"/>
        <end position="489"/>
    </location>
</feature>
<comment type="subcellular location">
    <subcellularLocation>
        <location evidence="1">Nucleus</location>
    </subcellularLocation>
</comment>
<dbReference type="PROSITE" id="PS50102">
    <property type="entry name" value="RRM"/>
    <property type="match status" value="1"/>
</dbReference>
<dbReference type="CDD" id="cd00590">
    <property type="entry name" value="RRM_SF"/>
    <property type="match status" value="1"/>
</dbReference>
<dbReference type="GO" id="GO:0010468">
    <property type="term" value="P:regulation of gene expression"/>
    <property type="evidence" value="ECO:0007669"/>
    <property type="project" value="TreeGrafter"/>
</dbReference>
<proteinExistence type="predicted"/>
<evidence type="ECO:0000256" key="1">
    <source>
        <dbReference type="ARBA" id="ARBA00004123"/>
    </source>
</evidence>
<evidence type="ECO:0000256" key="3">
    <source>
        <dbReference type="PROSITE-ProRule" id="PRU00176"/>
    </source>
</evidence>
<dbReference type="GO" id="GO:0005654">
    <property type="term" value="C:nucleoplasm"/>
    <property type="evidence" value="ECO:0007669"/>
    <property type="project" value="TreeGrafter"/>
</dbReference>
<dbReference type="Gene3D" id="3.30.70.330">
    <property type="match status" value="2"/>
</dbReference>
<dbReference type="PANTHER" id="PTHR48033">
    <property type="entry name" value="RNA-BINDING (RRM/RBD/RNP MOTIFS) FAMILY PROTEIN"/>
    <property type="match status" value="1"/>
</dbReference>
<feature type="region of interest" description="Disordered" evidence="4">
    <location>
        <begin position="83"/>
        <end position="102"/>
    </location>
</feature>
<sequence length="585" mass="62869">MADSAKMEDTEQVDTNLCAHHEQHDAAETTTELEDVAEHSDDGAIEEHQEDVEHGIEVHQAPAGIERVAPAVEKDVHAAEEMEDGEIEDDGEYTPVAKDPVAPVANAEEVPKFVTPLERYQRGYKGISFGPKSTQAPEILVKNFPATMTESDLRLYFGEFGTVTACSVADARVTFSDLAALNRVFAQPQHTLLDTAVLVVPVPPPSDADLERDDLAEYESTGVHLSNLLPTMTEHAVKSEMSVFGVVTHVHLVLQPKEGCEFGFGFVNYEDPTSAVLALAAGARHIDGAEVKINMTRKLSRPRDGRPNPRHTAHPYGGRGRGRGDFRTDGRGRGRGGRGGRGRGRGDSSGGRGRGDGFGGRGRGDGFGGRGDGFGGRGDGFGGRGRGDGFGGRGRGGRGGRGFGGRGDRDAPAPGDYRRAPQPFQPHPYPPPYQTPPYAPAGYTPYAPPVPAYAPPPTKHPGDPRLARQAPRDFPPQPYAPSYAHPPQPYASSYGAPRYDAPLPRYDAPPPHHDAPPLHYDAPPPRYDAPAPRYDAPAPRYDAPPPRYDAPPAYGASYAPAYPPYPPPAYGYEAPPRPPTSYPPY</sequence>
<evidence type="ECO:0000313" key="7">
    <source>
        <dbReference type="Proteomes" id="UP000243579"/>
    </source>
</evidence>
<dbReference type="STRING" id="1202772.A0A1V9YN44"/>
<dbReference type="PANTHER" id="PTHR48033:SF10">
    <property type="entry name" value="RNA-BINDING PROTEIN SQUID"/>
    <property type="match status" value="1"/>
</dbReference>
<feature type="compositionally biased region" description="Basic and acidic residues" evidence="4">
    <location>
        <begin position="406"/>
        <end position="419"/>
    </location>
</feature>
<name>A0A1V9YN44_ACHHY</name>
<feature type="compositionally biased region" description="Pro residues" evidence="4">
    <location>
        <begin position="423"/>
        <end position="439"/>
    </location>
</feature>
<dbReference type="AlphaFoldDB" id="A0A1V9YN44"/>
<dbReference type="Proteomes" id="UP000243579">
    <property type="component" value="Unassembled WGS sequence"/>
</dbReference>
<keyword evidence="2" id="KW-0539">Nucleus</keyword>
<evidence type="ECO:0000256" key="4">
    <source>
        <dbReference type="SAM" id="MobiDB-lite"/>
    </source>
</evidence>
<dbReference type="SMART" id="SM00360">
    <property type="entry name" value="RRM"/>
    <property type="match status" value="2"/>
</dbReference>
<keyword evidence="3" id="KW-0694">RNA-binding</keyword>
<protein>
    <recommendedName>
        <fullName evidence="5">RRM domain-containing protein</fullName>
    </recommendedName>
</protein>
<keyword evidence="7" id="KW-1185">Reference proteome</keyword>
<dbReference type="GO" id="GO:0000785">
    <property type="term" value="C:chromatin"/>
    <property type="evidence" value="ECO:0007669"/>
    <property type="project" value="TreeGrafter"/>
</dbReference>
<feature type="compositionally biased region" description="Low complexity" evidence="4">
    <location>
        <begin position="528"/>
        <end position="541"/>
    </location>
</feature>
<dbReference type="SUPFAM" id="SSF54928">
    <property type="entry name" value="RNA-binding domain, RBD"/>
    <property type="match status" value="2"/>
</dbReference>
<dbReference type="InterPro" id="IPR012677">
    <property type="entry name" value="Nucleotide-bd_a/b_plait_sf"/>
</dbReference>
<feature type="compositionally biased region" description="Pro residues" evidence="4">
    <location>
        <begin position="446"/>
        <end position="459"/>
    </location>
</feature>
<dbReference type="OrthoDB" id="79873at2759"/>
<feature type="compositionally biased region" description="Basic and acidic residues" evidence="4">
    <location>
        <begin position="322"/>
        <end position="332"/>
    </location>
</feature>
<feature type="domain" description="RRM" evidence="5">
    <location>
        <begin position="221"/>
        <end position="298"/>
    </location>
</feature>